<dbReference type="EMBL" id="JAGTJQ010000004">
    <property type="protein sequence ID" value="KAH7032844.1"/>
    <property type="molecule type" value="Genomic_DNA"/>
</dbReference>
<evidence type="ECO:0000313" key="1">
    <source>
        <dbReference type="EMBL" id="KAH7032844.1"/>
    </source>
</evidence>
<name>A0A9P9BP74_9PEZI</name>
<evidence type="ECO:0000313" key="2">
    <source>
        <dbReference type="Proteomes" id="UP000756346"/>
    </source>
</evidence>
<proteinExistence type="predicted"/>
<accession>A0A9P9BP74</accession>
<gene>
    <name evidence="1" type="ORF">B0I36DRAFT_430216</name>
</gene>
<keyword evidence="2" id="KW-1185">Reference proteome</keyword>
<protein>
    <submittedName>
        <fullName evidence="1">Uncharacterized protein</fullName>
    </submittedName>
</protein>
<comment type="caution">
    <text evidence="1">The sequence shown here is derived from an EMBL/GenBank/DDBJ whole genome shotgun (WGS) entry which is preliminary data.</text>
</comment>
<organism evidence="1 2">
    <name type="scientific">Microdochium trichocladiopsis</name>
    <dbReference type="NCBI Taxonomy" id="1682393"/>
    <lineage>
        <taxon>Eukaryota</taxon>
        <taxon>Fungi</taxon>
        <taxon>Dikarya</taxon>
        <taxon>Ascomycota</taxon>
        <taxon>Pezizomycotina</taxon>
        <taxon>Sordariomycetes</taxon>
        <taxon>Xylariomycetidae</taxon>
        <taxon>Xylariales</taxon>
        <taxon>Microdochiaceae</taxon>
        <taxon>Microdochium</taxon>
    </lineage>
</organism>
<dbReference type="RefSeq" id="XP_046013676.1">
    <property type="nucleotide sequence ID" value="XM_046162529.1"/>
</dbReference>
<sequence>MTGGRRKPTEILWYKKSRVTKISEDVDDHQMTLYQLLSHWQKCWNSDRKPSTCKNVFLPQNPNEGPERCRGLDGWTLKRQAWLDSHRRPQSAWPDPILGTDVWVWARVGWWNGRFGVSTGGFYQSDTQPLLQNRKRQGRALGSLVILYWLISQVWDHRGPRQYNSSGYNHEYVQGLPS</sequence>
<dbReference type="GeneID" id="70192075"/>
<dbReference type="Proteomes" id="UP000756346">
    <property type="component" value="Unassembled WGS sequence"/>
</dbReference>
<reference evidence="1" key="1">
    <citation type="journal article" date="2021" name="Nat. Commun.">
        <title>Genetic determinants of endophytism in the Arabidopsis root mycobiome.</title>
        <authorList>
            <person name="Mesny F."/>
            <person name="Miyauchi S."/>
            <person name="Thiergart T."/>
            <person name="Pickel B."/>
            <person name="Atanasova L."/>
            <person name="Karlsson M."/>
            <person name="Huettel B."/>
            <person name="Barry K.W."/>
            <person name="Haridas S."/>
            <person name="Chen C."/>
            <person name="Bauer D."/>
            <person name="Andreopoulos W."/>
            <person name="Pangilinan J."/>
            <person name="LaButti K."/>
            <person name="Riley R."/>
            <person name="Lipzen A."/>
            <person name="Clum A."/>
            <person name="Drula E."/>
            <person name="Henrissat B."/>
            <person name="Kohler A."/>
            <person name="Grigoriev I.V."/>
            <person name="Martin F.M."/>
            <person name="Hacquard S."/>
        </authorList>
    </citation>
    <scope>NUCLEOTIDE SEQUENCE</scope>
    <source>
        <strain evidence="1">MPI-CAGE-CH-0230</strain>
    </source>
</reference>
<dbReference type="AlphaFoldDB" id="A0A9P9BP74"/>